<keyword evidence="2 6" id="KW-0863">Zinc-finger</keyword>
<dbReference type="GO" id="GO:0003677">
    <property type="term" value="F:DNA binding"/>
    <property type="evidence" value="ECO:0007669"/>
    <property type="project" value="UniProtKB-KW"/>
</dbReference>
<keyword evidence="4" id="KW-0694">RNA-binding</keyword>
<dbReference type="SUPFAM" id="SSF90229">
    <property type="entry name" value="CCCH zinc finger"/>
    <property type="match status" value="1"/>
</dbReference>
<evidence type="ECO:0000256" key="3">
    <source>
        <dbReference type="ARBA" id="ARBA00022833"/>
    </source>
</evidence>
<evidence type="ECO:0000313" key="10">
    <source>
        <dbReference type="Proteomes" id="UP000467840"/>
    </source>
</evidence>
<reference evidence="9 10" key="1">
    <citation type="journal article" date="2020" name="Mol. Plant">
        <title>The Chromosome-Based Rubber Tree Genome Provides New Insights into Spurge Genome Evolution and Rubber Biosynthesis.</title>
        <authorList>
            <person name="Liu J."/>
            <person name="Shi C."/>
            <person name="Shi C.C."/>
            <person name="Li W."/>
            <person name="Zhang Q.J."/>
            <person name="Zhang Y."/>
            <person name="Li K."/>
            <person name="Lu H.F."/>
            <person name="Shi C."/>
            <person name="Zhu S.T."/>
            <person name="Xiao Z.Y."/>
            <person name="Nan H."/>
            <person name="Yue Y."/>
            <person name="Zhu X.G."/>
            <person name="Wu Y."/>
            <person name="Hong X.N."/>
            <person name="Fan G.Y."/>
            <person name="Tong Y."/>
            <person name="Zhang D."/>
            <person name="Mao C.L."/>
            <person name="Liu Y.L."/>
            <person name="Hao S.J."/>
            <person name="Liu W.Q."/>
            <person name="Lv M.Q."/>
            <person name="Zhang H.B."/>
            <person name="Liu Y."/>
            <person name="Hu-Tang G.R."/>
            <person name="Wang J.P."/>
            <person name="Wang J.H."/>
            <person name="Sun Y.H."/>
            <person name="Ni S.B."/>
            <person name="Chen W.B."/>
            <person name="Zhang X.C."/>
            <person name="Jiao Y.N."/>
            <person name="Eichler E.E."/>
            <person name="Li G.H."/>
            <person name="Liu X."/>
            <person name="Gao L.Z."/>
        </authorList>
    </citation>
    <scope>NUCLEOTIDE SEQUENCE [LARGE SCALE GENOMIC DNA]</scope>
    <source>
        <strain evidence="10">cv. GT1</strain>
        <tissue evidence="9">Leaf</tissue>
    </source>
</reference>
<dbReference type="GO" id="GO:0003723">
    <property type="term" value="F:RNA binding"/>
    <property type="evidence" value="ECO:0007669"/>
    <property type="project" value="UniProtKB-KW"/>
</dbReference>
<feature type="domain" description="C3H1-type" evidence="8">
    <location>
        <begin position="233"/>
        <end position="260"/>
    </location>
</feature>
<organism evidence="9 10">
    <name type="scientific">Hevea brasiliensis</name>
    <name type="common">Para rubber tree</name>
    <name type="synonym">Siphonia brasiliensis</name>
    <dbReference type="NCBI Taxonomy" id="3981"/>
    <lineage>
        <taxon>Eukaryota</taxon>
        <taxon>Viridiplantae</taxon>
        <taxon>Streptophyta</taxon>
        <taxon>Embryophyta</taxon>
        <taxon>Tracheophyta</taxon>
        <taxon>Spermatophyta</taxon>
        <taxon>Magnoliopsida</taxon>
        <taxon>eudicotyledons</taxon>
        <taxon>Gunneridae</taxon>
        <taxon>Pentapetalae</taxon>
        <taxon>rosids</taxon>
        <taxon>fabids</taxon>
        <taxon>Malpighiales</taxon>
        <taxon>Euphorbiaceae</taxon>
        <taxon>Crotonoideae</taxon>
        <taxon>Micrandreae</taxon>
        <taxon>Hevea</taxon>
    </lineage>
</organism>
<gene>
    <name evidence="9" type="ORF">GH714_039840</name>
</gene>
<feature type="region of interest" description="Disordered" evidence="7">
    <location>
        <begin position="657"/>
        <end position="695"/>
    </location>
</feature>
<dbReference type="Pfam" id="PF00642">
    <property type="entry name" value="zf-CCCH"/>
    <property type="match status" value="1"/>
</dbReference>
<dbReference type="Gene3D" id="4.10.1000.10">
    <property type="entry name" value="Zinc finger, CCCH-type"/>
    <property type="match status" value="1"/>
</dbReference>
<evidence type="ECO:0000256" key="5">
    <source>
        <dbReference type="ARBA" id="ARBA00023125"/>
    </source>
</evidence>
<proteinExistence type="predicted"/>
<dbReference type="GO" id="GO:0008270">
    <property type="term" value="F:zinc ion binding"/>
    <property type="evidence" value="ECO:0007669"/>
    <property type="project" value="UniProtKB-KW"/>
</dbReference>
<keyword evidence="1 6" id="KW-0479">Metal-binding</keyword>
<keyword evidence="10" id="KW-1185">Reference proteome</keyword>
<comment type="caution">
    <text evidence="9">The sequence shown here is derived from an EMBL/GenBank/DDBJ whole genome shotgun (WGS) entry which is preliminary data.</text>
</comment>
<dbReference type="InterPro" id="IPR036855">
    <property type="entry name" value="Znf_CCCH_sf"/>
</dbReference>
<dbReference type="PANTHER" id="PTHR24009:SF20">
    <property type="entry name" value="RNA-BINDING (RRM_RBD_RNP MOTIFS) FAMILY PROTEIN"/>
    <property type="match status" value="1"/>
</dbReference>
<evidence type="ECO:0000256" key="2">
    <source>
        <dbReference type="ARBA" id="ARBA00022771"/>
    </source>
</evidence>
<evidence type="ECO:0000256" key="4">
    <source>
        <dbReference type="ARBA" id="ARBA00022884"/>
    </source>
</evidence>
<evidence type="ECO:0000256" key="1">
    <source>
        <dbReference type="ARBA" id="ARBA00022723"/>
    </source>
</evidence>
<feature type="zinc finger region" description="C3H1-type" evidence="6">
    <location>
        <begin position="233"/>
        <end position="260"/>
    </location>
</feature>
<dbReference type="Proteomes" id="UP000467840">
    <property type="component" value="Chromosome 3"/>
</dbReference>
<keyword evidence="3 6" id="KW-0862">Zinc</keyword>
<dbReference type="PROSITE" id="PS50103">
    <property type="entry name" value="ZF_C3H1"/>
    <property type="match status" value="1"/>
</dbReference>
<evidence type="ECO:0000313" key="9">
    <source>
        <dbReference type="EMBL" id="KAF2287409.1"/>
    </source>
</evidence>
<keyword evidence="5" id="KW-0238">DNA-binding</keyword>
<dbReference type="AlphaFoldDB" id="A0A6A6KJ10"/>
<accession>A0A6A6KJ10</accession>
<dbReference type="Pfam" id="PF23182">
    <property type="entry name" value="PABC_AtC3H46"/>
    <property type="match status" value="1"/>
</dbReference>
<dbReference type="PANTHER" id="PTHR24009">
    <property type="entry name" value="RNA-BINDING (RRM/RBD/RNP MOTIFS)"/>
    <property type="match status" value="1"/>
</dbReference>
<dbReference type="SMART" id="SM00356">
    <property type="entry name" value="ZnF_C3H1"/>
    <property type="match status" value="1"/>
</dbReference>
<dbReference type="InterPro" id="IPR000571">
    <property type="entry name" value="Znf_CCCH"/>
</dbReference>
<protein>
    <recommendedName>
        <fullName evidence="8">C3H1-type domain-containing protein</fullName>
    </recommendedName>
</protein>
<evidence type="ECO:0000259" key="8">
    <source>
        <dbReference type="PROSITE" id="PS50103"/>
    </source>
</evidence>
<evidence type="ECO:0000256" key="7">
    <source>
        <dbReference type="SAM" id="MobiDB-lite"/>
    </source>
</evidence>
<sequence>MDTYEATNVLLSKIKNIDPANASKIMGYILIQDLTDNDLLSLALGSETLLQNVIIKAKTHLGLFTNALSTYSERSSPSLFNPVSKPKNNHDTSLQSSAKANPFLGFAKNPFPHSWPASGLTNNSTAASIGPKSSPFLSYDNIRAGSAVMPQFSNNCVNGSGGDASSNSTDLLNEYQIDEYFPFLDELSPKNDESVDPRIQLGGFNVNNVESHFHRRRFSESDACIGIEDVSFGIGNRPCMYFARGFCKNGDNCKFIHGGFDGDNISEVSGSGVIGGSVREIDGLYLQQHEDLMRIKSAQQQQRLAYNKYMNFLLQQESEPQRMRAASAMMGDEFHKFGQFHSERNDLLVMAMEEKANSASRQIYLTFPADSTFKDEDVSNYFRGENLKIAYPDFVYGVAFGVWRNGIFSELTVFEKAKAVNGARMLYNSQGMMVRRKLEQQAELQQTIELQGRRLINLQLPDLRGDYVHHHRRSLSAGTPISVPPHTSVDINQNLTSEVENQDILEDRLINGKCHSSAATIASTFAVAEQNLQQQVNTTCIQSKDTVNGEEKIYPEGCDANECCGTVIEHGIPDSPFAPTKSLGNQDPSHEGSNLPKPKQLVSERTLQDMEGSSGSSNRSSGKKLSELETLQKQHEEKTRMIQELKSQIESVKLHLEKRRREVPEEKKESFKNLSEKYNSHREEYNALLAEKSRE</sequence>
<dbReference type="EMBL" id="JAAGAX010000017">
    <property type="protein sequence ID" value="KAF2287409.1"/>
    <property type="molecule type" value="Genomic_DNA"/>
</dbReference>
<feature type="region of interest" description="Disordered" evidence="7">
    <location>
        <begin position="575"/>
        <end position="626"/>
    </location>
</feature>
<evidence type="ECO:0000256" key="6">
    <source>
        <dbReference type="PROSITE-ProRule" id="PRU00723"/>
    </source>
</evidence>
<dbReference type="InterPro" id="IPR056276">
    <property type="entry name" value="AtC3H46-like_PABC-like"/>
</dbReference>
<name>A0A6A6KJ10_HEVBR</name>